<accession>A0A0H3X3X9</accession>
<keyword evidence="2" id="KW-1185">Reference proteome</keyword>
<gene>
    <name evidence="1" type="ORF">AB870_24745</name>
</gene>
<geneLocation type="plasmid" evidence="1 2">
    <name>pPF72-1</name>
</geneLocation>
<dbReference type="InterPro" id="IPR016379">
    <property type="entry name" value="T3SS_Ca_resp_chp_LcrH/SycD_sub"/>
</dbReference>
<name>A0A0H3X3X9_9BURK</name>
<dbReference type="SUPFAM" id="SSF48452">
    <property type="entry name" value="TPR-like"/>
    <property type="match status" value="1"/>
</dbReference>
<dbReference type="Proteomes" id="UP000035651">
    <property type="component" value="Plasmid pPF72-1"/>
</dbReference>
<dbReference type="Gene3D" id="1.25.40.10">
    <property type="entry name" value="Tetratricopeptide repeat domain"/>
    <property type="match status" value="1"/>
</dbReference>
<protein>
    <submittedName>
        <fullName evidence="1">CesD/SycD/LcrH family type III secretion system chaperone</fullName>
    </submittedName>
</protein>
<proteinExistence type="predicted"/>
<reference evidence="1" key="1">
    <citation type="submission" date="2016-06" db="EMBL/GenBank/DDBJ databases">
        <title>Complete Genome Sequence of Pandoraea faecigallinarum DSM-23572.</title>
        <authorList>
            <person name="Yong D."/>
            <person name="Ee R."/>
            <person name="Lim Y.-L."/>
            <person name="Yin W.-F."/>
            <person name="Chan K.-G."/>
        </authorList>
    </citation>
    <scope>NUCLEOTIDE SEQUENCE</scope>
    <source>
        <strain evidence="1">DSM 23572</strain>
        <plasmid evidence="1">pPF72-1</plasmid>
    </source>
</reference>
<dbReference type="EMBL" id="CP011808">
    <property type="protein sequence ID" value="AKM33461.1"/>
    <property type="molecule type" value="Genomic_DNA"/>
</dbReference>
<dbReference type="OrthoDB" id="8591320at2"/>
<organism evidence="1 2">
    <name type="scientific">Pandoraea faecigallinarum</name>
    <dbReference type="NCBI Taxonomy" id="656179"/>
    <lineage>
        <taxon>Bacteria</taxon>
        <taxon>Pseudomonadati</taxon>
        <taxon>Pseudomonadota</taxon>
        <taxon>Betaproteobacteria</taxon>
        <taxon>Burkholderiales</taxon>
        <taxon>Burkholderiaceae</taxon>
        <taxon>Pandoraea</taxon>
    </lineage>
</organism>
<evidence type="ECO:0000313" key="1">
    <source>
        <dbReference type="EMBL" id="AKM33461.1"/>
    </source>
</evidence>
<evidence type="ECO:0000313" key="2">
    <source>
        <dbReference type="Proteomes" id="UP000035651"/>
    </source>
</evidence>
<dbReference type="AlphaFoldDB" id="A0A0H3X3X9"/>
<sequence>MSEPDDLAPVGAHVRAAGTTLSATGLDPGDLDCVYAYACQLFDASDYAGAKRFYLLLVRLSPWQFDYWLALGLACQRSAEHEDALFCFGQAGLLRHDDPRPAYHAGLSHQLAGDPKRAHEAFTAALKGCAERPEYAGFAAEVERQAGCALLKASL</sequence>
<keyword evidence="1" id="KW-0614">Plasmid</keyword>
<dbReference type="InterPro" id="IPR011990">
    <property type="entry name" value="TPR-like_helical_dom_sf"/>
</dbReference>
<dbReference type="KEGG" id="pfg:AB870_24745"/>
<dbReference type="RefSeq" id="WP_047909427.1">
    <property type="nucleotide sequence ID" value="NZ_CP011808.2"/>
</dbReference>
<dbReference type="PATRIC" id="fig|656179.3.peg.5324"/>
<dbReference type="PIRSF" id="PIRSF003165">
    <property type="entry name" value="Chaperone_SicA"/>
    <property type="match status" value="1"/>
</dbReference>